<evidence type="ECO:0000313" key="2">
    <source>
        <dbReference type="EMBL" id="AKH46438.1"/>
    </source>
</evidence>
<keyword evidence="1" id="KW-0812">Transmembrane</keyword>
<keyword evidence="1" id="KW-0472">Membrane</keyword>
<organism evidence="2">
    <name type="scientific">uncultured marine virus</name>
    <dbReference type="NCBI Taxonomy" id="186617"/>
    <lineage>
        <taxon>Viruses</taxon>
        <taxon>environmental samples</taxon>
    </lineage>
</organism>
<accession>A0A0F7L4L5</accession>
<feature type="transmembrane region" description="Helical" evidence="1">
    <location>
        <begin position="6"/>
        <end position="26"/>
    </location>
</feature>
<proteinExistence type="predicted"/>
<evidence type="ECO:0000256" key="1">
    <source>
        <dbReference type="SAM" id="Phobius"/>
    </source>
</evidence>
<protein>
    <submittedName>
        <fullName evidence="2">Uncharacterized protein</fullName>
    </submittedName>
</protein>
<dbReference type="EMBL" id="KR029583">
    <property type="protein sequence ID" value="AKH46438.1"/>
    <property type="molecule type" value="Genomic_DNA"/>
</dbReference>
<name>A0A0F7L4L5_9VIRU</name>
<keyword evidence="1" id="KW-1133">Transmembrane helix</keyword>
<reference evidence="2" key="2">
    <citation type="submission" date="2015-03" db="EMBL/GenBank/DDBJ databases">
        <authorList>
            <person name="Chow C.-E.T."/>
            <person name="Winget D.M."/>
            <person name="White R.A.III."/>
            <person name="Hallam S.J."/>
            <person name="Suttle C.A."/>
        </authorList>
    </citation>
    <scope>NUCLEOTIDE SEQUENCE</scope>
    <source>
        <strain evidence="2">Anoxic3_8</strain>
    </source>
</reference>
<reference evidence="2" key="1">
    <citation type="journal article" date="2015" name="Front. Microbiol.">
        <title>Combining genomic sequencing methods to explore viral diversity and reveal potential virus-host interactions.</title>
        <authorList>
            <person name="Chow C.E."/>
            <person name="Winget D.M."/>
            <person name="White R.A.III."/>
            <person name="Hallam S.J."/>
            <person name="Suttle C.A."/>
        </authorList>
    </citation>
    <scope>NUCLEOTIDE SEQUENCE</scope>
    <source>
        <strain evidence="2">Anoxic3_8</strain>
    </source>
</reference>
<sequence length="79" mass="8869">MSFVVGMKVVLVRAISISFLNWVYFLGKKVLHLVTLGLDAGTGATYNTTFIYPPLLSLYLAVYEPYHQGVVYAYSFARL</sequence>